<reference evidence="4" key="2">
    <citation type="submission" date="2025-08" db="UniProtKB">
        <authorList>
            <consortium name="Ensembl"/>
        </authorList>
    </citation>
    <scope>IDENTIFICATION</scope>
</reference>
<dbReference type="InterPro" id="IPR050150">
    <property type="entry name" value="IgV_Light_Chain"/>
</dbReference>
<dbReference type="Ensembl" id="ENSSHAT00000046490.1">
    <property type="protein sequence ID" value="ENSSHAP00000033702.1"/>
    <property type="gene ID" value="ENSSHAG00000002528.2"/>
</dbReference>
<keyword evidence="1" id="KW-0472">Membrane</keyword>
<dbReference type="InterPro" id="IPR013106">
    <property type="entry name" value="Ig_V-set"/>
</dbReference>
<dbReference type="FunCoup" id="A0A7N4V256">
    <property type="interactions" value="174"/>
</dbReference>
<dbReference type="InterPro" id="IPR007110">
    <property type="entry name" value="Ig-like_dom"/>
</dbReference>
<keyword evidence="5" id="KW-1185">Reference proteome</keyword>
<sequence length="241" mass="26586">MAWPLVCLLLLTCCSGSFSQPVLTQAPSMSASLGATARLTCTLSSQYNNYGIAWQQQSPGKAPRYLMYVSSSGSTGKGEGVPDRFSGSASGADRYLSISNIQAEDEADYYCQTYGSSSYHRATFSEEVGQKPPLPARPQLHCLPRLPEHQKVSLSLLLPLAHFFLPSSFCLYIYACYFVSLSLSVSVSLCPCLCLSVSRMFYNSPEMRPRLHDRITSCTESSDPRTWILPMLHCDPGERFS</sequence>
<feature type="signal peptide" evidence="2">
    <location>
        <begin position="1"/>
        <end position="19"/>
    </location>
</feature>
<evidence type="ECO:0000313" key="4">
    <source>
        <dbReference type="Ensembl" id="ENSSHAP00000033702.1"/>
    </source>
</evidence>
<dbReference type="SUPFAM" id="SSF48726">
    <property type="entry name" value="Immunoglobulin"/>
    <property type="match status" value="1"/>
</dbReference>
<keyword evidence="1" id="KW-1133">Transmembrane helix</keyword>
<reference evidence="4 5" key="1">
    <citation type="journal article" date="2011" name="Proc. Natl. Acad. Sci. U.S.A.">
        <title>Genetic diversity and population structure of the endangered marsupial Sarcophilus harrisii (Tasmanian devil).</title>
        <authorList>
            <person name="Miller W."/>
            <person name="Hayes V.M."/>
            <person name="Ratan A."/>
            <person name="Petersen D.C."/>
            <person name="Wittekindt N.E."/>
            <person name="Miller J."/>
            <person name="Walenz B."/>
            <person name="Knight J."/>
            <person name="Qi J."/>
            <person name="Zhao F."/>
            <person name="Wang Q."/>
            <person name="Bedoya-Reina O.C."/>
            <person name="Katiyar N."/>
            <person name="Tomsho L.P."/>
            <person name="Kasson L.M."/>
            <person name="Hardie R.A."/>
            <person name="Woodbridge P."/>
            <person name="Tindall E.A."/>
            <person name="Bertelsen M.F."/>
            <person name="Dixon D."/>
            <person name="Pyecroft S."/>
            <person name="Helgen K.M."/>
            <person name="Lesk A.M."/>
            <person name="Pringle T.H."/>
            <person name="Patterson N."/>
            <person name="Zhang Y."/>
            <person name="Kreiss A."/>
            <person name="Woods G.M."/>
            <person name="Jones M.E."/>
            <person name="Schuster S.C."/>
        </authorList>
    </citation>
    <scope>NUCLEOTIDE SEQUENCE [LARGE SCALE GENOMIC DNA]</scope>
</reference>
<keyword evidence="2" id="KW-0732">Signal</keyword>
<organism evidence="4 5">
    <name type="scientific">Sarcophilus harrisii</name>
    <name type="common">Tasmanian devil</name>
    <name type="synonym">Sarcophilus laniarius</name>
    <dbReference type="NCBI Taxonomy" id="9305"/>
    <lineage>
        <taxon>Eukaryota</taxon>
        <taxon>Metazoa</taxon>
        <taxon>Chordata</taxon>
        <taxon>Craniata</taxon>
        <taxon>Vertebrata</taxon>
        <taxon>Euteleostomi</taxon>
        <taxon>Mammalia</taxon>
        <taxon>Metatheria</taxon>
        <taxon>Dasyuromorphia</taxon>
        <taxon>Dasyuridae</taxon>
        <taxon>Sarcophilus</taxon>
    </lineage>
</organism>
<dbReference type="SMART" id="SM00406">
    <property type="entry name" value="IGv"/>
    <property type="match status" value="1"/>
</dbReference>
<feature type="domain" description="Ig-like" evidence="3">
    <location>
        <begin position="21"/>
        <end position="125"/>
    </location>
</feature>
<dbReference type="PROSITE" id="PS50835">
    <property type="entry name" value="IG_LIKE"/>
    <property type="match status" value="1"/>
</dbReference>
<feature type="chain" id="PRO_5029685081" description="Ig-like domain-containing protein" evidence="2">
    <location>
        <begin position="20"/>
        <end position="241"/>
    </location>
</feature>
<dbReference type="GeneTree" id="ENSGT00940000153934"/>
<dbReference type="InterPro" id="IPR036179">
    <property type="entry name" value="Ig-like_dom_sf"/>
</dbReference>
<evidence type="ECO:0000256" key="1">
    <source>
        <dbReference type="SAM" id="Phobius"/>
    </source>
</evidence>
<feature type="transmembrane region" description="Helical" evidence="1">
    <location>
        <begin position="171"/>
        <end position="202"/>
    </location>
</feature>
<dbReference type="PANTHER" id="PTHR23267">
    <property type="entry name" value="IMMUNOGLOBULIN LIGHT CHAIN"/>
    <property type="match status" value="1"/>
</dbReference>
<accession>A0A7N4V256</accession>
<dbReference type="Pfam" id="PF07686">
    <property type="entry name" value="V-set"/>
    <property type="match status" value="1"/>
</dbReference>
<dbReference type="Proteomes" id="UP000007648">
    <property type="component" value="Unassembled WGS sequence"/>
</dbReference>
<dbReference type="InParanoid" id="A0A7N4V256"/>
<proteinExistence type="predicted"/>
<reference evidence="4" key="3">
    <citation type="submission" date="2025-09" db="UniProtKB">
        <authorList>
            <consortium name="Ensembl"/>
        </authorList>
    </citation>
    <scope>IDENTIFICATION</scope>
</reference>
<evidence type="ECO:0000256" key="2">
    <source>
        <dbReference type="SAM" id="SignalP"/>
    </source>
</evidence>
<protein>
    <recommendedName>
        <fullName evidence="3">Ig-like domain-containing protein</fullName>
    </recommendedName>
</protein>
<evidence type="ECO:0000259" key="3">
    <source>
        <dbReference type="PROSITE" id="PS50835"/>
    </source>
</evidence>
<dbReference type="Gene3D" id="2.60.40.10">
    <property type="entry name" value="Immunoglobulins"/>
    <property type="match status" value="1"/>
</dbReference>
<name>A0A7N4V256_SARHA</name>
<dbReference type="InterPro" id="IPR013783">
    <property type="entry name" value="Ig-like_fold"/>
</dbReference>
<dbReference type="AlphaFoldDB" id="A0A7N4V256"/>
<dbReference type="SMART" id="SM00409">
    <property type="entry name" value="IG"/>
    <property type="match status" value="1"/>
</dbReference>
<dbReference type="InterPro" id="IPR003599">
    <property type="entry name" value="Ig_sub"/>
</dbReference>
<evidence type="ECO:0000313" key="5">
    <source>
        <dbReference type="Proteomes" id="UP000007648"/>
    </source>
</evidence>
<keyword evidence="1" id="KW-0812">Transmembrane</keyword>